<accession>A0A4S8KQC8</accession>
<protein>
    <recommendedName>
        <fullName evidence="3">Endonuclease/exonuclease/phosphatase domain-containing protein</fullName>
    </recommendedName>
</protein>
<dbReference type="InterPro" id="IPR036691">
    <property type="entry name" value="Endo/exonu/phosph_ase_sf"/>
</dbReference>
<evidence type="ECO:0008006" key="3">
    <source>
        <dbReference type="Google" id="ProtNLM"/>
    </source>
</evidence>
<dbReference type="AlphaFoldDB" id="A0A4S8KQC8"/>
<organism evidence="1 2">
    <name type="scientific">Dendrothele bispora (strain CBS 962.96)</name>
    <dbReference type="NCBI Taxonomy" id="1314807"/>
    <lineage>
        <taxon>Eukaryota</taxon>
        <taxon>Fungi</taxon>
        <taxon>Dikarya</taxon>
        <taxon>Basidiomycota</taxon>
        <taxon>Agaricomycotina</taxon>
        <taxon>Agaricomycetes</taxon>
        <taxon>Agaricomycetidae</taxon>
        <taxon>Agaricales</taxon>
        <taxon>Agaricales incertae sedis</taxon>
        <taxon>Dendrothele</taxon>
    </lineage>
</organism>
<proteinExistence type="predicted"/>
<dbReference type="Gene3D" id="3.60.10.10">
    <property type="entry name" value="Endonuclease/exonuclease/phosphatase"/>
    <property type="match status" value="1"/>
</dbReference>
<dbReference type="EMBL" id="ML180297">
    <property type="protein sequence ID" value="THU77944.1"/>
    <property type="molecule type" value="Genomic_DNA"/>
</dbReference>
<sequence>MSAYLSGKSFIVMGDLNGRFGSLMPVQSSLNRISMDDVVNERGKWILQLCDDLHLVPLNGTQYESVSPGRLTSHQYAGSTVIDYVLVSDELVSRLPSPCLTILPTSISDHECLSLSI</sequence>
<gene>
    <name evidence="1" type="ORF">K435DRAFT_701204</name>
</gene>
<dbReference type="Proteomes" id="UP000297245">
    <property type="component" value="Unassembled WGS sequence"/>
</dbReference>
<dbReference type="SUPFAM" id="SSF56219">
    <property type="entry name" value="DNase I-like"/>
    <property type="match status" value="1"/>
</dbReference>
<dbReference type="OrthoDB" id="3051112at2759"/>
<evidence type="ECO:0000313" key="2">
    <source>
        <dbReference type="Proteomes" id="UP000297245"/>
    </source>
</evidence>
<keyword evidence="2" id="KW-1185">Reference proteome</keyword>
<evidence type="ECO:0000313" key="1">
    <source>
        <dbReference type="EMBL" id="THU77944.1"/>
    </source>
</evidence>
<feature type="non-terminal residue" evidence="1">
    <location>
        <position position="117"/>
    </location>
</feature>
<name>A0A4S8KQC8_DENBC</name>
<reference evidence="1 2" key="1">
    <citation type="journal article" date="2019" name="Nat. Ecol. Evol.">
        <title>Megaphylogeny resolves global patterns of mushroom evolution.</title>
        <authorList>
            <person name="Varga T."/>
            <person name="Krizsan K."/>
            <person name="Foldi C."/>
            <person name="Dima B."/>
            <person name="Sanchez-Garcia M."/>
            <person name="Sanchez-Ramirez S."/>
            <person name="Szollosi G.J."/>
            <person name="Szarkandi J.G."/>
            <person name="Papp V."/>
            <person name="Albert L."/>
            <person name="Andreopoulos W."/>
            <person name="Angelini C."/>
            <person name="Antonin V."/>
            <person name="Barry K.W."/>
            <person name="Bougher N.L."/>
            <person name="Buchanan P."/>
            <person name="Buyck B."/>
            <person name="Bense V."/>
            <person name="Catcheside P."/>
            <person name="Chovatia M."/>
            <person name="Cooper J."/>
            <person name="Damon W."/>
            <person name="Desjardin D."/>
            <person name="Finy P."/>
            <person name="Geml J."/>
            <person name="Haridas S."/>
            <person name="Hughes K."/>
            <person name="Justo A."/>
            <person name="Karasinski D."/>
            <person name="Kautmanova I."/>
            <person name="Kiss B."/>
            <person name="Kocsube S."/>
            <person name="Kotiranta H."/>
            <person name="LaButti K.M."/>
            <person name="Lechner B.E."/>
            <person name="Liimatainen K."/>
            <person name="Lipzen A."/>
            <person name="Lukacs Z."/>
            <person name="Mihaltcheva S."/>
            <person name="Morgado L.N."/>
            <person name="Niskanen T."/>
            <person name="Noordeloos M.E."/>
            <person name="Ohm R.A."/>
            <person name="Ortiz-Santana B."/>
            <person name="Ovrebo C."/>
            <person name="Racz N."/>
            <person name="Riley R."/>
            <person name="Savchenko A."/>
            <person name="Shiryaev A."/>
            <person name="Soop K."/>
            <person name="Spirin V."/>
            <person name="Szebenyi C."/>
            <person name="Tomsovsky M."/>
            <person name="Tulloss R.E."/>
            <person name="Uehling J."/>
            <person name="Grigoriev I.V."/>
            <person name="Vagvolgyi C."/>
            <person name="Papp T."/>
            <person name="Martin F.M."/>
            <person name="Miettinen O."/>
            <person name="Hibbett D.S."/>
            <person name="Nagy L.G."/>
        </authorList>
    </citation>
    <scope>NUCLEOTIDE SEQUENCE [LARGE SCALE GENOMIC DNA]</scope>
    <source>
        <strain evidence="1 2">CBS 962.96</strain>
    </source>
</reference>